<feature type="domain" description="DUF1254" evidence="1">
    <location>
        <begin position="48"/>
        <end position="168"/>
    </location>
</feature>
<dbReference type="SUPFAM" id="SSF160935">
    <property type="entry name" value="VPA0735-like"/>
    <property type="match status" value="1"/>
</dbReference>
<dbReference type="AlphaFoldDB" id="A0AA52EJJ0"/>
<evidence type="ECO:0000259" key="1">
    <source>
        <dbReference type="Pfam" id="PF06863"/>
    </source>
</evidence>
<dbReference type="Gene3D" id="2.60.40.1610">
    <property type="entry name" value="Domain of unknown function DUF1254"/>
    <property type="match status" value="1"/>
</dbReference>
<evidence type="ECO:0000313" key="3">
    <source>
        <dbReference type="Proteomes" id="UP001268683"/>
    </source>
</evidence>
<protein>
    <submittedName>
        <fullName evidence="2">DUF1254 domain-containing protein</fullName>
    </submittedName>
</protein>
<accession>A0AA52EJJ0</accession>
<name>A0AA52EJJ0_9PROT</name>
<dbReference type="KEGG" id="tmk:QGN29_03495"/>
<keyword evidence="3" id="KW-1185">Reference proteome</keyword>
<organism evidence="2 3">
    <name type="scientific">Temperatibacter marinus</name>
    <dbReference type="NCBI Taxonomy" id="1456591"/>
    <lineage>
        <taxon>Bacteria</taxon>
        <taxon>Pseudomonadati</taxon>
        <taxon>Pseudomonadota</taxon>
        <taxon>Alphaproteobacteria</taxon>
        <taxon>Kordiimonadales</taxon>
        <taxon>Temperatibacteraceae</taxon>
        <taxon>Temperatibacter</taxon>
    </lineage>
</organism>
<dbReference type="InterPro" id="IPR037050">
    <property type="entry name" value="DUF1254_sf"/>
</dbReference>
<dbReference type="InterPro" id="IPR010679">
    <property type="entry name" value="DUF1254"/>
</dbReference>
<reference evidence="2" key="1">
    <citation type="submission" date="2023-04" db="EMBL/GenBank/DDBJ databases">
        <title>Complete genome sequence of Temperatibacter marinus.</title>
        <authorList>
            <person name="Rong J.-C."/>
            <person name="Yi M.-L."/>
            <person name="Zhao Q."/>
        </authorList>
    </citation>
    <scope>NUCLEOTIDE SEQUENCE</scope>
    <source>
        <strain evidence="2">NBRC 110045</strain>
    </source>
</reference>
<dbReference type="Proteomes" id="UP001268683">
    <property type="component" value="Chromosome"/>
</dbReference>
<dbReference type="Pfam" id="PF06863">
    <property type="entry name" value="DUF1254"/>
    <property type="match status" value="1"/>
</dbReference>
<gene>
    <name evidence="2" type="ORF">QGN29_03495</name>
</gene>
<proteinExistence type="predicted"/>
<sequence>MKYTLLAMTTAVCVCLLSLAFAPDIIMMVAMKGLIDRSQAINPQAGYNMILIPTERTSHLNQPVVRPSNDMLYAVCVFDLSKAPDGLLISAPIQDGYISLSAFASNSDNFYVQDDRGFEGDLKIQLVSDKVATPVAGHTAVVSPSEQGIVLVRLLIEDETQLAAYFTQINQATCKPA</sequence>
<evidence type="ECO:0000313" key="2">
    <source>
        <dbReference type="EMBL" id="WND03434.1"/>
    </source>
</evidence>
<dbReference type="RefSeq" id="WP_310799287.1">
    <property type="nucleotide sequence ID" value="NZ_CP123872.1"/>
</dbReference>
<dbReference type="EMBL" id="CP123872">
    <property type="protein sequence ID" value="WND03434.1"/>
    <property type="molecule type" value="Genomic_DNA"/>
</dbReference>